<proteinExistence type="predicted"/>
<name>A0A3M7Q721_BRAPC</name>
<evidence type="ECO:0000313" key="1">
    <source>
        <dbReference type="EMBL" id="RNA06748.1"/>
    </source>
</evidence>
<dbReference type="EMBL" id="REGN01007297">
    <property type="protein sequence ID" value="RNA06748.1"/>
    <property type="molecule type" value="Genomic_DNA"/>
</dbReference>
<dbReference type="AlphaFoldDB" id="A0A3M7Q721"/>
<keyword evidence="2" id="KW-1185">Reference proteome</keyword>
<reference evidence="1 2" key="1">
    <citation type="journal article" date="2018" name="Sci. Rep.">
        <title>Genomic signatures of local adaptation to the degree of environmental predictability in rotifers.</title>
        <authorList>
            <person name="Franch-Gras L."/>
            <person name="Hahn C."/>
            <person name="Garcia-Roger E.M."/>
            <person name="Carmona M.J."/>
            <person name="Serra M."/>
            <person name="Gomez A."/>
        </authorList>
    </citation>
    <scope>NUCLEOTIDE SEQUENCE [LARGE SCALE GENOMIC DNA]</scope>
    <source>
        <strain evidence="1">HYR1</strain>
    </source>
</reference>
<sequence length="118" mass="13844">MRRSTKANDQSRKTDAFELVRFLYTRRMAKLSTVPNMDSNDIFIFQELTFRLFVKIKFIEFGFFYIDFCSNDARISPTIANLIFDTILKISLLCMITHNLKSCNYTVPFEKNESLSGE</sequence>
<organism evidence="1 2">
    <name type="scientific">Brachionus plicatilis</name>
    <name type="common">Marine rotifer</name>
    <name type="synonym">Brachionus muelleri</name>
    <dbReference type="NCBI Taxonomy" id="10195"/>
    <lineage>
        <taxon>Eukaryota</taxon>
        <taxon>Metazoa</taxon>
        <taxon>Spiralia</taxon>
        <taxon>Gnathifera</taxon>
        <taxon>Rotifera</taxon>
        <taxon>Eurotatoria</taxon>
        <taxon>Monogononta</taxon>
        <taxon>Pseudotrocha</taxon>
        <taxon>Ploima</taxon>
        <taxon>Brachionidae</taxon>
        <taxon>Brachionus</taxon>
    </lineage>
</organism>
<accession>A0A3M7Q721</accession>
<gene>
    <name evidence="1" type="ORF">BpHYR1_010772</name>
</gene>
<protein>
    <submittedName>
        <fullName evidence="1">Uncharacterized protein</fullName>
    </submittedName>
</protein>
<comment type="caution">
    <text evidence="1">The sequence shown here is derived from an EMBL/GenBank/DDBJ whole genome shotgun (WGS) entry which is preliminary data.</text>
</comment>
<evidence type="ECO:0000313" key="2">
    <source>
        <dbReference type="Proteomes" id="UP000276133"/>
    </source>
</evidence>
<dbReference type="Proteomes" id="UP000276133">
    <property type="component" value="Unassembled WGS sequence"/>
</dbReference>